<organism evidence="10 11">
    <name type="scientific">Nocardia speluncae</name>
    <dbReference type="NCBI Taxonomy" id="419477"/>
    <lineage>
        <taxon>Bacteria</taxon>
        <taxon>Bacillati</taxon>
        <taxon>Actinomycetota</taxon>
        <taxon>Actinomycetes</taxon>
        <taxon>Mycobacteriales</taxon>
        <taxon>Nocardiaceae</taxon>
        <taxon>Nocardia</taxon>
    </lineage>
</organism>
<reference evidence="10 11" key="1">
    <citation type="submission" date="2020-04" db="EMBL/GenBank/DDBJ databases">
        <title>MicrobeNet Type strains.</title>
        <authorList>
            <person name="Nicholson A.C."/>
        </authorList>
    </citation>
    <scope>NUCLEOTIDE SEQUENCE [LARGE SCALE GENOMIC DNA]</scope>
    <source>
        <strain evidence="10 11">DSM 45078</strain>
    </source>
</reference>
<evidence type="ECO:0000256" key="5">
    <source>
        <dbReference type="ARBA" id="ARBA00012070"/>
    </source>
</evidence>
<evidence type="ECO:0000256" key="2">
    <source>
        <dbReference type="ARBA" id="ARBA00005193"/>
    </source>
</evidence>
<evidence type="ECO:0000313" key="10">
    <source>
        <dbReference type="EMBL" id="NKY34582.1"/>
    </source>
</evidence>
<dbReference type="InterPro" id="IPR011008">
    <property type="entry name" value="Dimeric_a/b-barrel"/>
</dbReference>
<dbReference type="Gene3D" id="3.30.70.1060">
    <property type="entry name" value="Dimeric alpha+beta barrel"/>
    <property type="match status" value="1"/>
</dbReference>
<keyword evidence="7 10" id="KW-0413">Isomerase</keyword>
<dbReference type="GO" id="GO:0016159">
    <property type="term" value="F:muconolactone delta-isomerase activity"/>
    <property type="evidence" value="ECO:0007669"/>
    <property type="project" value="UniProtKB-UniRule"/>
</dbReference>
<name>A0A846XF49_9NOCA</name>
<dbReference type="InterPro" id="IPR026029">
    <property type="entry name" value="MLI_dom"/>
</dbReference>
<dbReference type="UniPathway" id="UPA00157">
    <property type="reaction ID" value="UER00260"/>
</dbReference>
<dbReference type="EC" id="5.3.3.4" evidence="5 8"/>
<dbReference type="GO" id="GO:0042952">
    <property type="term" value="P:beta-ketoadipate pathway"/>
    <property type="evidence" value="ECO:0007669"/>
    <property type="project" value="UniProtKB-UniRule"/>
</dbReference>
<comment type="similarity">
    <text evidence="3">Belongs to the muconolactone Delta-isomerase family.</text>
</comment>
<dbReference type="NCBIfam" id="TIGR03221">
    <property type="entry name" value="muco_delta"/>
    <property type="match status" value="1"/>
</dbReference>
<proteinExistence type="inferred from homology"/>
<comment type="caution">
    <text evidence="10">The sequence shown here is derived from an EMBL/GenBank/DDBJ whole genome shotgun (WGS) entry which is preliminary data.</text>
</comment>
<dbReference type="AlphaFoldDB" id="A0A846XF49"/>
<comment type="catalytic activity">
    <reaction evidence="1">
        <text>(S)-muconolactone = (4,5-dihydro-5-oxofuran-2-yl)-acetate</text>
        <dbReference type="Rhea" id="RHEA:12348"/>
        <dbReference type="ChEBI" id="CHEBI:58425"/>
        <dbReference type="ChEBI" id="CHEBI:58736"/>
        <dbReference type="EC" id="5.3.3.4"/>
    </reaction>
</comment>
<dbReference type="Pfam" id="PF02426">
    <property type="entry name" value="MIase"/>
    <property type="match status" value="1"/>
</dbReference>
<evidence type="ECO:0000256" key="4">
    <source>
        <dbReference type="ARBA" id="ARBA00011365"/>
    </source>
</evidence>
<keyword evidence="6" id="KW-0058">Aromatic hydrocarbons catabolism</keyword>
<evidence type="ECO:0000256" key="6">
    <source>
        <dbReference type="ARBA" id="ARBA00022797"/>
    </source>
</evidence>
<dbReference type="InterPro" id="IPR003464">
    <property type="entry name" value="Muconolactone_d_Isoase"/>
</dbReference>
<comment type="subunit">
    <text evidence="4">Homodecamer.</text>
</comment>
<dbReference type="Proteomes" id="UP000565715">
    <property type="component" value="Unassembled WGS sequence"/>
</dbReference>
<evidence type="ECO:0000256" key="8">
    <source>
        <dbReference type="NCBIfam" id="TIGR03221"/>
    </source>
</evidence>
<evidence type="ECO:0000256" key="1">
    <source>
        <dbReference type="ARBA" id="ARBA00001739"/>
    </source>
</evidence>
<protein>
    <recommendedName>
        <fullName evidence="5 8">Muconolactone Delta-isomerase</fullName>
        <ecNumber evidence="5 8">5.3.3.4</ecNumber>
    </recommendedName>
</protein>
<evidence type="ECO:0000259" key="9">
    <source>
        <dbReference type="Pfam" id="PF02426"/>
    </source>
</evidence>
<feature type="domain" description="Muconolactone isomerase" evidence="9">
    <location>
        <begin position="3"/>
        <end position="90"/>
    </location>
</feature>
<dbReference type="SUPFAM" id="SSF54909">
    <property type="entry name" value="Dimeric alpha+beta barrel"/>
    <property type="match status" value="1"/>
</dbReference>
<accession>A0A846XF49</accession>
<evidence type="ECO:0000256" key="7">
    <source>
        <dbReference type="ARBA" id="ARBA00023235"/>
    </source>
</evidence>
<dbReference type="RefSeq" id="WP_068047014.1">
    <property type="nucleotide sequence ID" value="NZ_JAAXOO010000004.1"/>
</dbReference>
<comment type="pathway">
    <text evidence="2">Aromatic compound metabolism; beta-ketoadipate pathway; 5-oxo-4,5-dihydro-2-furylacetate from catechol: step 3/3.</text>
</comment>
<keyword evidence="11" id="KW-1185">Reference proteome</keyword>
<dbReference type="EMBL" id="JAAXOO010000004">
    <property type="protein sequence ID" value="NKY34582.1"/>
    <property type="molecule type" value="Genomic_DNA"/>
</dbReference>
<evidence type="ECO:0000256" key="3">
    <source>
        <dbReference type="ARBA" id="ARBA00010882"/>
    </source>
</evidence>
<sequence length="99" mass="11440">MHLYHVRMDVDIPRDLDAAVRADTIAREKKYSQELQHAGKWPHIWRIVGQYSNISIFAVDSPGELHEILWNLPLFPYMTIEIQPLTTHPSSIVPGPEQI</sequence>
<evidence type="ECO:0000313" key="11">
    <source>
        <dbReference type="Proteomes" id="UP000565715"/>
    </source>
</evidence>
<gene>
    <name evidence="10" type="primary">catC</name>
    <name evidence="10" type="ORF">HGA13_16085</name>
</gene>
<dbReference type="PIRSF" id="PIRSF001486">
    <property type="entry name" value="CatC"/>
    <property type="match status" value="1"/>
</dbReference>